<dbReference type="InterPro" id="IPR000276">
    <property type="entry name" value="GPCR_Rhodpsn"/>
</dbReference>
<evidence type="ECO:0000256" key="7">
    <source>
        <dbReference type="ARBA" id="ARBA00023170"/>
    </source>
</evidence>
<evidence type="ECO:0000259" key="11">
    <source>
        <dbReference type="PROSITE" id="PS50262"/>
    </source>
</evidence>
<dbReference type="OMA" id="REAHYAM"/>
<dbReference type="GO" id="GO:0004930">
    <property type="term" value="F:G protein-coupled receptor activity"/>
    <property type="evidence" value="ECO:0007669"/>
    <property type="project" value="UniProtKB-KW"/>
</dbReference>
<keyword evidence="8" id="KW-0325">Glycoprotein</keyword>
<feature type="transmembrane region" description="Helical" evidence="10">
    <location>
        <begin position="244"/>
        <end position="266"/>
    </location>
</feature>
<reference evidence="14" key="1">
    <citation type="submission" date="2012-12" db="EMBL/GenBank/DDBJ databases">
        <authorList>
            <person name="Hellsten U."/>
            <person name="Grimwood J."/>
            <person name="Chapman J.A."/>
            <person name="Shapiro H."/>
            <person name="Aerts A."/>
            <person name="Otillar R.P."/>
            <person name="Terry A.Y."/>
            <person name="Boore J.L."/>
            <person name="Simakov O."/>
            <person name="Marletaz F."/>
            <person name="Cho S.-J."/>
            <person name="Edsinger-Gonzales E."/>
            <person name="Havlak P."/>
            <person name="Kuo D.-H."/>
            <person name="Larsson T."/>
            <person name="Lv J."/>
            <person name="Arendt D."/>
            <person name="Savage R."/>
            <person name="Osoegawa K."/>
            <person name="de Jong P."/>
            <person name="Lindberg D.R."/>
            <person name="Seaver E.C."/>
            <person name="Weisblat D.A."/>
            <person name="Putnam N.H."/>
            <person name="Grigoriev I.V."/>
            <person name="Rokhsar D.S."/>
        </authorList>
    </citation>
    <scope>NUCLEOTIDE SEQUENCE</scope>
    <source>
        <strain evidence="14">I ESC-2004</strain>
    </source>
</reference>
<feature type="transmembrane region" description="Helical" evidence="10">
    <location>
        <begin position="151"/>
        <end position="181"/>
    </location>
</feature>
<evidence type="ECO:0000256" key="6">
    <source>
        <dbReference type="ARBA" id="ARBA00023136"/>
    </source>
</evidence>
<dbReference type="PROSITE" id="PS50262">
    <property type="entry name" value="G_PROTEIN_RECEP_F1_2"/>
    <property type="match status" value="1"/>
</dbReference>
<dbReference type="PRINTS" id="PR00237">
    <property type="entry name" value="GPCRRHODOPSN"/>
</dbReference>
<evidence type="ECO:0000256" key="10">
    <source>
        <dbReference type="SAM" id="Phobius"/>
    </source>
</evidence>
<reference evidence="12 14" key="2">
    <citation type="journal article" date="2013" name="Nature">
        <title>Insights into bilaterian evolution from three spiralian genomes.</title>
        <authorList>
            <person name="Simakov O."/>
            <person name="Marletaz F."/>
            <person name="Cho S.J."/>
            <person name="Edsinger-Gonzales E."/>
            <person name="Havlak P."/>
            <person name="Hellsten U."/>
            <person name="Kuo D.H."/>
            <person name="Larsson T."/>
            <person name="Lv J."/>
            <person name="Arendt D."/>
            <person name="Savage R."/>
            <person name="Osoegawa K."/>
            <person name="de Jong P."/>
            <person name="Grimwood J."/>
            <person name="Chapman J.A."/>
            <person name="Shapiro H."/>
            <person name="Aerts A."/>
            <person name="Otillar R.P."/>
            <person name="Terry A.Y."/>
            <person name="Boore J.L."/>
            <person name="Grigoriev I.V."/>
            <person name="Lindberg D.R."/>
            <person name="Seaver E.C."/>
            <person name="Weisblat D.A."/>
            <person name="Putnam N.H."/>
            <person name="Rokhsar D.S."/>
        </authorList>
    </citation>
    <scope>NUCLEOTIDE SEQUENCE</scope>
    <source>
        <strain evidence="12 14">I ESC-2004</strain>
    </source>
</reference>
<keyword evidence="3 10" id="KW-0812">Transmembrane</keyword>
<evidence type="ECO:0000256" key="2">
    <source>
        <dbReference type="ARBA" id="ARBA00022475"/>
    </source>
</evidence>
<feature type="transmembrane region" description="Helical" evidence="10">
    <location>
        <begin position="31"/>
        <end position="56"/>
    </location>
</feature>
<dbReference type="InterPro" id="IPR017452">
    <property type="entry name" value="GPCR_Rhodpsn_7TM"/>
</dbReference>
<evidence type="ECO:0000256" key="5">
    <source>
        <dbReference type="ARBA" id="ARBA00023040"/>
    </source>
</evidence>
<dbReference type="AlphaFoldDB" id="R7TNB1"/>
<dbReference type="Pfam" id="PF00001">
    <property type="entry name" value="7tm_1"/>
    <property type="match status" value="1"/>
</dbReference>
<comment type="subcellular location">
    <subcellularLocation>
        <location evidence="1">Cell membrane</location>
        <topology evidence="1">Multi-pass membrane protein</topology>
    </subcellularLocation>
</comment>
<evidence type="ECO:0000313" key="13">
    <source>
        <dbReference type="EnsemblMetazoa" id="CapteP203019"/>
    </source>
</evidence>
<keyword evidence="7" id="KW-0675">Receptor</keyword>
<keyword evidence="5" id="KW-0297">G-protein coupled receptor</keyword>
<dbReference type="GO" id="GO:0005886">
    <property type="term" value="C:plasma membrane"/>
    <property type="evidence" value="ECO:0007669"/>
    <property type="project" value="UniProtKB-SubCell"/>
</dbReference>
<dbReference type="EMBL" id="AMQN01002453">
    <property type="status" value="NOT_ANNOTATED_CDS"/>
    <property type="molecule type" value="Genomic_DNA"/>
</dbReference>
<dbReference type="CDD" id="cd00637">
    <property type="entry name" value="7tm_classA_rhodopsin-like"/>
    <property type="match status" value="1"/>
</dbReference>
<proteinExistence type="predicted"/>
<keyword evidence="9" id="KW-0807">Transducer</keyword>
<keyword evidence="6 10" id="KW-0472">Membrane</keyword>
<evidence type="ECO:0000256" key="9">
    <source>
        <dbReference type="ARBA" id="ARBA00023224"/>
    </source>
</evidence>
<keyword evidence="14" id="KW-1185">Reference proteome</keyword>
<name>R7TNB1_CAPTE</name>
<evidence type="ECO:0000256" key="8">
    <source>
        <dbReference type="ARBA" id="ARBA00023180"/>
    </source>
</evidence>
<keyword evidence="2" id="KW-1003">Cell membrane</keyword>
<protein>
    <recommendedName>
        <fullName evidence="11">G-protein coupled receptors family 1 profile domain-containing protein</fullName>
    </recommendedName>
</protein>
<dbReference type="PANTHER" id="PTHR24246:SF27">
    <property type="entry name" value="ADENOSINE RECEPTOR, ISOFORM A"/>
    <property type="match status" value="1"/>
</dbReference>
<evidence type="ECO:0000313" key="14">
    <source>
        <dbReference type="Proteomes" id="UP000014760"/>
    </source>
</evidence>
<dbReference type="STRING" id="283909.R7TNB1"/>
<feature type="transmembrane region" description="Helical" evidence="10">
    <location>
        <begin position="201"/>
        <end position="223"/>
    </location>
</feature>
<gene>
    <name evidence="12" type="ORF">CAPTEDRAFT_203019</name>
</gene>
<evidence type="ECO:0000256" key="4">
    <source>
        <dbReference type="ARBA" id="ARBA00022989"/>
    </source>
</evidence>
<feature type="transmembrane region" description="Helical" evidence="10">
    <location>
        <begin position="278"/>
        <end position="301"/>
    </location>
</feature>
<evidence type="ECO:0000313" key="12">
    <source>
        <dbReference type="EMBL" id="ELT95129.1"/>
    </source>
</evidence>
<organism evidence="12">
    <name type="scientific">Capitella teleta</name>
    <name type="common">Polychaete worm</name>
    <dbReference type="NCBI Taxonomy" id="283909"/>
    <lineage>
        <taxon>Eukaryota</taxon>
        <taxon>Metazoa</taxon>
        <taxon>Spiralia</taxon>
        <taxon>Lophotrochozoa</taxon>
        <taxon>Annelida</taxon>
        <taxon>Polychaeta</taxon>
        <taxon>Sedentaria</taxon>
        <taxon>Scolecida</taxon>
        <taxon>Capitellidae</taxon>
        <taxon>Capitella</taxon>
    </lineage>
</organism>
<dbReference type="Gene3D" id="1.20.1070.10">
    <property type="entry name" value="Rhodopsin 7-helix transmembrane proteins"/>
    <property type="match status" value="1"/>
</dbReference>
<dbReference type="SUPFAM" id="SSF81321">
    <property type="entry name" value="Family A G protein-coupled receptor-like"/>
    <property type="match status" value="1"/>
</dbReference>
<dbReference type="EnsemblMetazoa" id="CapteT203019">
    <property type="protein sequence ID" value="CapteP203019"/>
    <property type="gene ID" value="CapteG203019"/>
</dbReference>
<sequence length="330" mass="36383">MDATVIGRMEATESLSTLSTPLSKKMTNVQLGLVSATLVASVITIIINPLTLLALIKEKMITKIPINLFIASLCCSDFFIGFAVFLFQLQKLLQLTSTNVHLITILNCVGGTLSLTGFVVSNINVLLVSVDRAYATLAPFKYKTHMSIKRATIVLAVAWTNAILHTVIPVAINVAGTGLFIVDYTYDLLADSLRLYWGTPFLYICTAANVVLYFIIVISFFKITNKVQPSTSSSELRNLRMTRTVTMVIGALLIGNIPISTMAVLADNPDAPYLWSYAMFYDIGIMCATIPTFINNFLYVWQLPDFNRAFRRLLPLTRITTEASDSNPPA</sequence>
<dbReference type="EMBL" id="KB309217">
    <property type="protein sequence ID" value="ELT95129.1"/>
    <property type="molecule type" value="Genomic_DNA"/>
</dbReference>
<dbReference type="HOGENOM" id="CLU_063530_1_0_1"/>
<feature type="transmembrane region" description="Helical" evidence="10">
    <location>
        <begin position="101"/>
        <end position="130"/>
    </location>
</feature>
<dbReference type="Proteomes" id="UP000014760">
    <property type="component" value="Unassembled WGS sequence"/>
</dbReference>
<evidence type="ECO:0000256" key="3">
    <source>
        <dbReference type="ARBA" id="ARBA00022692"/>
    </source>
</evidence>
<accession>R7TNB1</accession>
<feature type="domain" description="G-protein coupled receptors family 1 profile" evidence="11">
    <location>
        <begin position="47"/>
        <end position="299"/>
    </location>
</feature>
<reference evidence="13" key="3">
    <citation type="submission" date="2015-06" db="UniProtKB">
        <authorList>
            <consortium name="EnsemblMetazoa"/>
        </authorList>
    </citation>
    <scope>IDENTIFICATION</scope>
</reference>
<feature type="transmembrane region" description="Helical" evidence="10">
    <location>
        <begin position="68"/>
        <end position="89"/>
    </location>
</feature>
<dbReference type="OrthoDB" id="5967704at2759"/>
<evidence type="ECO:0000256" key="1">
    <source>
        <dbReference type="ARBA" id="ARBA00004651"/>
    </source>
</evidence>
<dbReference type="PANTHER" id="PTHR24246">
    <property type="entry name" value="OLFACTORY RECEPTOR AND ADENOSINE RECEPTOR"/>
    <property type="match status" value="1"/>
</dbReference>
<keyword evidence="4 10" id="KW-1133">Transmembrane helix</keyword>